<dbReference type="UniPathway" id="UPA00011"/>
<name>A0A2K8PRJ8_STRLA</name>
<dbReference type="PANTHER" id="PTHR43441:SF2">
    <property type="entry name" value="FAMILY ACETYLTRANSFERASE, PUTATIVE (AFU_ORTHOLOGUE AFUA_7G00850)-RELATED"/>
    <property type="match status" value="1"/>
</dbReference>
<comment type="pathway">
    <text evidence="2">Siderophore biosynthesis; mycobactin biosynthesis.</text>
</comment>
<organism evidence="5 6">
    <name type="scientific">Streptomyces lavendulae subsp. lavendulae</name>
    <dbReference type="NCBI Taxonomy" id="58340"/>
    <lineage>
        <taxon>Bacteria</taxon>
        <taxon>Bacillati</taxon>
        <taxon>Actinomycetota</taxon>
        <taxon>Actinomycetes</taxon>
        <taxon>Kitasatosporales</taxon>
        <taxon>Streptomycetaceae</taxon>
        <taxon>Streptomyces</taxon>
    </lineage>
</organism>
<dbReference type="Gene3D" id="3.40.630.30">
    <property type="match status" value="1"/>
</dbReference>
<dbReference type="InterPro" id="IPR000182">
    <property type="entry name" value="GNAT_dom"/>
</dbReference>
<dbReference type="KEGG" id="slx:SLAV_38065"/>
<dbReference type="Proteomes" id="UP000231791">
    <property type="component" value="Chromosome"/>
</dbReference>
<reference evidence="5 6" key="1">
    <citation type="submission" date="2017-11" db="EMBL/GenBank/DDBJ databases">
        <title>Complete genome sequence of Streptomyces lavendulae subsp. lavendulae CCM 3239 (formerly 'Streptomyces aureofaciens CCM 3239'), the producer of the angucycline-type antibiotic auricin.</title>
        <authorList>
            <person name="Busche T."/>
            <person name="Novakova R."/>
            <person name="Al'Dilaimi A."/>
            <person name="Homerova D."/>
            <person name="Feckova L."/>
            <person name="Rezuchova B."/>
            <person name="Mingyar E."/>
            <person name="Csolleiova D."/>
            <person name="Bekeova C."/>
            <person name="Winkler A."/>
            <person name="Sevcikova B."/>
            <person name="Kalinowski J."/>
            <person name="Kormanec J."/>
            <person name="Ruckert C."/>
        </authorList>
    </citation>
    <scope>NUCLEOTIDE SEQUENCE [LARGE SCALE GENOMIC DNA]</scope>
    <source>
        <strain evidence="5 6">CCM 3239</strain>
    </source>
</reference>
<dbReference type="GO" id="GO:0019290">
    <property type="term" value="P:siderophore biosynthetic process"/>
    <property type="evidence" value="ECO:0007669"/>
    <property type="project" value="InterPro"/>
</dbReference>
<sequence length="178" mass="19369">MHSEPENCVIEGDLTCLIPATEAHLPLLADWFTDPEFVRNWGGQPLTREEVAAKYTGRRRPDVESFLILAQTIPVGYVQYAPAGPGQGGIDMVLLPQAQGKGLGPDAARALVRHLHTVLGWTQVTVDPEASNTHAIRAWAKAGFRPVGRQGSHLLMECLPAHSVSPTEIHDESFPPRA</sequence>
<dbReference type="InterPro" id="IPR051908">
    <property type="entry name" value="Ribosomal_N-acetyltransferase"/>
</dbReference>
<dbReference type="PROSITE" id="PS51186">
    <property type="entry name" value="GNAT"/>
    <property type="match status" value="1"/>
</dbReference>
<keyword evidence="6" id="KW-1185">Reference proteome</keyword>
<dbReference type="InterPro" id="IPR016181">
    <property type="entry name" value="Acyl_CoA_acyltransferase"/>
</dbReference>
<accession>A0A2K8PRJ8</accession>
<evidence type="ECO:0000256" key="1">
    <source>
        <dbReference type="ARBA" id="ARBA00003818"/>
    </source>
</evidence>
<dbReference type="Pfam" id="PF13302">
    <property type="entry name" value="Acetyltransf_3"/>
    <property type="match status" value="1"/>
</dbReference>
<evidence type="ECO:0000313" key="5">
    <source>
        <dbReference type="EMBL" id="ATZ29377.1"/>
    </source>
</evidence>
<evidence type="ECO:0000256" key="4">
    <source>
        <dbReference type="ARBA" id="ARBA00031122"/>
    </source>
</evidence>
<gene>
    <name evidence="5" type="primary">aacA4</name>
    <name evidence="5" type="ORF">SLAV_38065</name>
</gene>
<dbReference type="OrthoDB" id="9814648at2"/>
<dbReference type="GO" id="GO:0005737">
    <property type="term" value="C:cytoplasm"/>
    <property type="evidence" value="ECO:0007669"/>
    <property type="project" value="TreeGrafter"/>
</dbReference>
<comment type="function">
    <text evidence="1">Acyltransferase required for the direct transfer of medium- to long-chain fatty acyl moieties from a carrier protein (MbtL) on to the epsilon-amino group of lysine residue in the mycobactin core.</text>
</comment>
<dbReference type="SMART" id="SM01006">
    <property type="entry name" value="AlcB"/>
    <property type="match status" value="1"/>
</dbReference>
<evidence type="ECO:0000256" key="3">
    <source>
        <dbReference type="ARBA" id="ARBA00020586"/>
    </source>
</evidence>
<dbReference type="SUPFAM" id="SSF55729">
    <property type="entry name" value="Acyl-CoA N-acyltransferases (Nat)"/>
    <property type="match status" value="1"/>
</dbReference>
<dbReference type="RefSeq" id="WP_030239647.1">
    <property type="nucleotide sequence ID" value="NZ_CP024985.1"/>
</dbReference>
<dbReference type="InterPro" id="IPR019432">
    <property type="entry name" value="Acyltransferase_MbtK/IucB-like"/>
</dbReference>
<keyword evidence="5" id="KW-0012">Acyltransferase</keyword>
<protein>
    <recommendedName>
        <fullName evidence="3">Lysine N-acyltransferase MbtK</fullName>
    </recommendedName>
    <alternativeName>
        <fullName evidence="4">Mycobactin synthase protein K</fullName>
    </alternativeName>
</protein>
<dbReference type="EMBL" id="CP024985">
    <property type="protein sequence ID" value="ATZ29377.1"/>
    <property type="molecule type" value="Genomic_DNA"/>
</dbReference>
<evidence type="ECO:0000313" key="6">
    <source>
        <dbReference type="Proteomes" id="UP000231791"/>
    </source>
</evidence>
<dbReference type="AlphaFoldDB" id="A0A2K8PRJ8"/>
<keyword evidence="5" id="KW-0808">Transferase</keyword>
<dbReference type="PANTHER" id="PTHR43441">
    <property type="entry name" value="RIBOSOMAL-PROTEIN-SERINE ACETYLTRANSFERASE"/>
    <property type="match status" value="1"/>
</dbReference>
<dbReference type="GO" id="GO:0008999">
    <property type="term" value="F:protein-N-terminal-alanine acetyltransferase activity"/>
    <property type="evidence" value="ECO:0007669"/>
    <property type="project" value="TreeGrafter"/>
</dbReference>
<dbReference type="GO" id="GO:1990189">
    <property type="term" value="F:protein N-terminal-serine acetyltransferase activity"/>
    <property type="evidence" value="ECO:0007669"/>
    <property type="project" value="TreeGrafter"/>
</dbReference>
<dbReference type="CDD" id="cd04301">
    <property type="entry name" value="NAT_SF"/>
    <property type="match status" value="1"/>
</dbReference>
<proteinExistence type="predicted"/>
<dbReference type="GeneID" id="49388558"/>
<evidence type="ECO:0000256" key="2">
    <source>
        <dbReference type="ARBA" id="ARBA00005102"/>
    </source>
</evidence>